<feature type="signal peptide" evidence="1">
    <location>
        <begin position="1"/>
        <end position="19"/>
    </location>
</feature>
<gene>
    <name evidence="3" type="ORF">IQ05_00030</name>
</gene>
<evidence type="ECO:0000259" key="2">
    <source>
        <dbReference type="Pfam" id="PF00578"/>
    </source>
</evidence>
<evidence type="ECO:0000256" key="1">
    <source>
        <dbReference type="SAM" id="SignalP"/>
    </source>
</evidence>
<dbReference type="InterPro" id="IPR036249">
    <property type="entry name" value="Thioredoxin-like_sf"/>
</dbReference>
<comment type="caution">
    <text evidence="3">The sequence shown here is derived from an EMBL/GenBank/DDBJ whole genome shotgun (WGS) entry which is preliminary data.</text>
</comment>
<dbReference type="RefSeq" id="WP_144888910.1">
    <property type="nucleotide sequence ID" value="NZ_VLKO01000001.1"/>
</dbReference>
<dbReference type="SUPFAM" id="SSF52833">
    <property type="entry name" value="Thioredoxin-like"/>
    <property type="match status" value="1"/>
</dbReference>
<dbReference type="EMBL" id="VLKO01000001">
    <property type="protein sequence ID" value="TWI03105.1"/>
    <property type="molecule type" value="Genomic_DNA"/>
</dbReference>
<evidence type="ECO:0000313" key="4">
    <source>
        <dbReference type="Proteomes" id="UP000317519"/>
    </source>
</evidence>
<reference evidence="3 4" key="1">
    <citation type="journal article" date="2015" name="Stand. Genomic Sci.">
        <title>Genomic Encyclopedia of Bacterial and Archaeal Type Strains, Phase III: the genomes of soil and plant-associated and newly described type strains.</title>
        <authorList>
            <person name="Whitman W.B."/>
            <person name="Woyke T."/>
            <person name="Klenk H.P."/>
            <person name="Zhou Y."/>
            <person name="Lilburn T.G."/>
            <person name="Beck B.J."/>
            <person name="De Vos P."/>
            <person name="Vandamme P."/>
            <person name="Eisen J.A."/>
            <person name="Garrity G."/>
            <person name="Hugenholtz P."/>
            <person name="Kyrpides N.C."/>
        </authorList>
    </citation>
    <scope>NUCLEOTIDE SEQUENCE [LARGE SCALE GENOMIC DNA]</scope>
    <source>
        <strain evidence="3 4">CGMCC 1.6847</strain>
    </source>
</reference>
<proteinExistence type="predicted"/>
<accession>A0ABY3FP22</accession>
<feature type="chain" id="PRO_5046053421" evidence="1">
    <location>
        <begin position="20"/>
        <end position="230"/>
    </location>
</feature>
<organism evidence="3 4">
    <name type="scientific">Flavobacterium tiangeerense</name>
    <dbReference type="NCBI Taxonomy" id="459471"/>
    <lineage>
        <taxon>Bacteria</taxon>
        <taxon>Pseudomonadati</taxon>
        <taxon>Bacteroidota</taxon>
        <taxon>Flavobacteriia</taxon>
        <taxon>Flavobacteriales</taxon>
        <taxon>Flavobacteriaceae</taxon>
        <taxon>Flavobacterium</taxon>
    </lineage>
</organism>
<protein>
    <submittedName>
        <fullName evidence="3">Thiol-disulfide isomerase/thioredoxin</fullName>
    </submittedName>
</protein>
<dbReference type="InterPro" id="IPR000866">
    <property type="entry name" value="AhpC/TSA"/>
</dbReference>
<keyword evidence="4" id="KW-1185">Reference proteome</keyword>
<dbReference type="Gene3D" id="3.40.30.10">
    <property type="entry name" value="Glutaredoxin"/>
    <property type="match status" value="1"/>
</dbReference>
<keyword evidence="3" id="KW-0413">Isomerase</keyword>
<evidence type="ECO:0000313" key="3">
    <source>
        <dbReference type="EMBL" id="TWI03105.1"/>
    </source>
</evidence>
<sequence length="230" mass="26631">MWRKLYLLLFFLFTTGNYAQDSIVYFSDAVKRNIKPYRSASAIAFENKDFTEGKRLFDSLVQHKLNGTLFDDFTIKGYHSKKVILHKINKPILLVTYASWCVRNKGDAPALNTLANKYGNNLQIVIVFWDKKKNLKKTANQFNSKIKICYANEAYQNDFKIVATLKHTLGMPTVYYIDENKNVVTINRIKNQNKIKISKDAAFAMSYSLFDDMINTTNTKLSLNTTTRKF</sequence>
<dbReference type="Proteomes" id="UP000317519">
    <property type="component" value="Unassembled WGS sequence"/>
</dbReference>
<keyword evidence="1" id="KW-0732">Signal</keyword>
<name>A0ABY3FP22_9FLAO</name>
<dbReference type="GO" id="GO:0016853">
    <property type="term" value="F:isomerase activity"/>
    <property type="evidence" value="ECO:0007669"/>
    <property type="project" value="UniProtKB-KW"/>
</dbReference>
<dbReference type="Pfam" id="PF00578">
    <property type="entry name" value="AhpC-TSA"/>
    <property type="match status" value="1"/>
</dbReference>
<feature type="domain" description="Alkyl hydroperoxide reductase subunit C/ Thiol specific antioxidant" evidence="2">
    <location>
        <begin position="70"/>
        <end position="184"/>
    </location>
</feature>